<evidence type="ECO:0000313" key="2">
    <source>
        <dbReference type="Proteomes" id="UP000243605"/>
    </source>
</evidence>
<protein>
    <recommendedName>
        <fullName evidence="3">DUF1850 domain-containing protein</fullName>
    </recommendedName>
</protein>
<reference evidence="1 2" key="1">
    <citation type="submission" date="2016-10" db="EMBL/GenBank/DDBJ databases">
        <authorList>
            <person name="Varghese N."/>
            <person name="Submissions S."/>
        </authorList>
    </citation>
    <scope>NUCLEOTIDE SEQUENCE [LARGE SCALE GENOMIC DNA]</scope>
    <source>
        <strain evidence="1 2">IBRC-M10081</strain>
    </source>
</reference>
<dbReference type="EMBL" id="FOIT01000002">
    <property type="protein sequence ID" value="SEV94107.1"/>
    <property type="molecule type" value="Genomic_DNA"/>
</dbReference>
<dbReference type="AlphaFoldDB" id="A0A662Z4E1"/>
<name>A0A662Z4E1_9STAP</name>
<organism evidence="1 2">
    <name type="scientific">Aliicoccus persicus</name>
    <dbReference type="NCBI Taxonomy" id="930138"/>
    <lineage>
        <taxon>Bacteria</taxon>
        <taxon>Bacillati</taxon>
        <taxon>Bacillota</taxon>
        <taxon>Bacilli</taxon>
        <taxon>Bacillales</taxon>
        <taxon>Staphylococcaceae</taxon>
        <taxon>Aliicoccus</taxon>
    </lineage>
</organism>
<evidence type="ECO:0000313" key="1">
    <source>
        <dbReference type="EMBL" id="SEV94107.1"/>
    </source>
</evidence>
<sequence>MLLFVFVYPFKQVVFEAEGYDNLYLFPGSFELHWVHSIEKEEWFEVYEVVDDSLLLSTSHFKTFGAGVPATSDKETYIEDGYVVYVIENQYEDMHLNVSKNVDTKVIQGDDEYLLYDWFDSYVSVKISIKRVPRIFRF</sequence>
<evidence type="ECO:0008006" key="3">
    <source>
        <dbReference type="Google" id="ProtNLM"/>
    </source>
</evidence>
<accession>A0A662Z4E1</accession>
<gene>
    <name evidence="1" type="ORF">SAMN05192557_0903</name>
</gene>
<dbReference type="Proteomes" id="UP000243605">
    <property type="component" value="Unassembled WGS sequence"/>
</dbReference>
<proteinExistence type="predicted"/>
<dbReference type="Pfam" id="PF08905">
    <property type="entry name" value="DUF1850"/>
    <property type="match status" value="1"/>
</dbReference>
<keyword evidence="2" id="KW-1185">Reference proteome</keyword>
<dbReference type="InterPro" id="IPR015001">
    <property type="entry name" value="DUF1850"/>
</dbReference>